<dbReference type="OrthoDB" id="5449367at2"/>
<keyword evidence="1" id="KW-0489">Methyltransferase</keyword>
<name>A0A3A8QXI2_9BACT</name>
<protein>
    <submittedName>
        <fullName evidence="1">Class I SAM-dependent methyltransferase</fullName>
    </submittedName>
</protein>
<dbReference type="Pfam" id="PF13489">
    <property type="entry name" value="Methyltransf_23"/>
    <property type="match status" value="1"/>
</dbReference>
<evidence type="ECO:0000313" key="2">
    <source>
        <dbReference type="Proteomes" id="UP000282656"/>
    </source>
</evidence>
<dbReference type="InterPro" id="IPR029063">
    <property type="entry name" value="SAM-dependent_MTases_sf"/>
</dbReference>
<dbReference type="AlphaFoldDB" id="A0A3A8QXI2"/>
<dbReference type="Proteomes" id="UP000282656">
    <property type="component" value="Unassembled WGS sequence"/>
</dbReference>
<accession>A0A3A8QXI2</accession>
<proteinExistence type="predicted"/>
<evidence type="ECO:0000313" key="1">
    <source>
        <dbReference type="EMBL" id="RKH72471.1"/>
    </source>
</evidence>
<dbReference type="SUPFAM" id="SSF53335">
    <property type="entry name" value="S-adenosyl-L-methionine-dependent methyltransferases"/>
    <property type="match status" value="1"/>
</dbReference>
<comment type="caution">
    <text evidence="1">The sequence shown here is derived from an EMBL/GenBank/DDBJ whole genome shotgun (WGS) entry which is preliminary data.</text>
</comment>
<dbReference type="RefSeq" id="WP_120546575.1">
    <property type="nucleotide sequence ID" value="NZ_RAWM01000008.1"/>
</dbReference>
<keyword evidence="2" id="KW-1185">Reference proteome</keyword>
<reference evidence="2" key="1">
    <citation type="submission" date="2018-09" db="EMBL/GenBank/DDBJ databases">
        <authorList>
            <person name="Livingstone P.G."/>
            <person name="Whitworth D.E."/>
        </authorList>
    </citation>
    <scope>NUCLEOTIDE SEQUENCE [LARGE SCALE GENOMIC DNA]</scope>
    <source>
        <strain evidence="2">AB047A</strain>
    </source>
</reference>
<gene>
    <name evidence="1" type="ORF">D7X96_05160</name>
</gene>
<organism evidence="1 2">
    <name type="scientific">Corallococcus interemptor</name>
    <dbReference type="NCBI Taxonomy" id="2316720"/>
    <lineage>
        <taxon>Bacteria</taxon>
        <taxon>Pseudomonadati</taxon>
        <taxon>Myxococcota</taxon>
        <taxon>Myxococcia</taxon>
        <taxon>Myxococcales</taxon>
        <taxon>Cystobacterineae</taxon>
        <taxon>Myxococcaceae</taxon>
        <taxon>Corallococcus</taxon>
    </lineage>
</organism>
<dbReference type="EMBL" id="RAWM01000008">
    <property type="protein sequence ID" value="RKH72471.1"/>
    <property type="molecule type" value="Genomic_DNA"/>
</dbReference>
<dbReference type="CDD" id="cd02440">
    <property type="entry name" value="AdoMet_MTases"/>
    <property type="match status" value="1"/>
</dbReference>
<dbReference type="GO" id="GO:0008168">
    <property type="term" value="F:methyltransferase activity"/>
    <property type="evidence" value="ECO:0007669"/>
    <property type="project" value="UniProtKB-KW"/>
</dbReference>
<keyword evidence="1" id="KW-0808">Transferase</keyword>
<dbReference type="GO" id="GO:0032259">
    <property type="term" value="P:methylation"/>
    <property type="evidence" value="ECO:0007669"/>
    <property type="project" value="UniProtKB-KW"/>
</dbReference>
<dbReference type="Gene3D" id="3.40.50.150">
    <property type="entry name" value="Vaccinia Virus protein VP39"/>
    <property type="match status" value="1"/>
</dbReference>
<sequence length="253" mass="27947">MGITMSPQDYATAFRLLAASARHPQNIHRIVTERLSPTLSERPTLLDVGAGAGKVSEQLAPLFASLTLLEPHPEQSAGFHHAKAKVLPVSLEQYASQDRYDLVICCHVLYHVPVSEWGGFIDRLRGFVRPGGTCLIVMAAARGPTHAMCREFSDTLYFSEHVVDELRRKQLPHESLATMSGFAAKTFEEMYTLCRFLVLEGCFTAAQLAAMSPEEARTLDGRIRAHAERCQQPDGTYHLEQDEDVILVPGSAA</sequence>